<sequence>MSLHKSLALLLAACFSYWIGPHSTWGSERPEDASLVNVRINADFRPELEFRIAEALQRPPLEWSELRDHTFAEISQPLPLEDNADEMISRWEQLWANNPAHPESSPQWLEATSMVVSAIDLEEMGAKLQAYVQQNFAFLTHPSKEFSMRIHPAELISLDDLPQLHTGEGITLETEAEYAQFPLDPYGYDEYNGYFEPEIYDWFVFVTDDLTVVYVHENSDIMPNRLAQEDLGPEAPPAEVPESFKVAIRESVRAVFSGEVNILDLVDDTRTTLSGATKPIWTRYVTQNELLGTERVAQLRELLRF</sequence>
<organism evidence="1 2">
    <name type="scientific">Blastopirellula marina</name>
    <dbReference type="NCBI Taxonomy" id="124"/>
    <lineage>
        <taxon>Bacteria</taxon>
        <taxon>Pseudomonadati</taxon>
        <taxon>Planctomycetota</taxon>
        <taxon>Planctomycetia</taxon>
        <taxon>Pirellulales</taxon>
        <taxon>Pirellulaceae</taxon>
        <taxon>Blastopirellula</taxon>
    </lineage>
</organism>
<name>A0A2S8GCD9_9BACT</name>
<protein>
    <submittedName>
        <fullName evidence="1">Uncharacterized protein</fullName>
    </submittedName>
</protein>
<accession>A0A2S8GCD9</accession>
<dbReference type="AlphaFoldDB" id="A0A2S8GCD9"/>
<comment type="caution">
    <text evidence="1">The sequence shown here is derived from an EMBL/GenBank/DDBJ whole genome shotgun (WGS) entry which is preliminary data.</text>
</comment>
<gene>
    <name evidence="1" type="ORF">C5Y93_27700</name>
</gene>
<reference evidence="1 2" key="1">
    <citation type="submission" date="2018-02" db="EMBL/GenBank/DDBJ databases">
        <title>Comparative genomes isolates from brazilian mangrove.</title>
        <authorList>
            <person name="Araujo J.E."/>
            <person name="Taketani R.G."/>
            <person name="Silva M.C.P."/>
            <person name="Loureco M.V."/>
            <person name="Andreote F.D."/>
        </authorList>
    </citation>
    <scope>NUCLEOTIDE SEQUENCE [LARGE SCALE GENOMIC DNA]</scope>
    <source>
        <strain evidence="1 2">Nap-Phe MGV</strain>
    </source>
</reference>
<proteinExistence type="predicted"/>
<evidence type="ECO:0000313" key="1">
    <source>
        <dbReference type="EMBL" id="PQO42135.1"/>
    </source>
</evidence>
<dbReference type="Proteomes" id="UP000237819">
    <property type="component" value="Unassembled WGS sequence"/>
</dbReference>
<evidence type="ECO:0000313" key="2">
    <source>
        <dbReference type="Proteomes" id="UP000237819"/>
    </source>
</evidence>
<dbReference type="EMBL" id="PUHZ01000025">
    <property type="protein sequence ID" value="PQO42135.1"/>
    <property type="molecule type" value="Genomic_DNA"/>
</dbReference>